<reference evidence="1" key="1">
    <citation type="submission" date="2014-11" db="EMBL/GenBank/DDBJ databases">
        <authorList>
            <person name="Amaro Gonzalez C."/>
        </authorList>
    </citation>
    <scope>NUCLEOTIDE SEQUENCE</scope>
</reference>
<organism evidence="1">
    <name type="scientific">Anguilla anguilla</name>
    <name type="common">European freshwater eel</name>
    <name type="synonym">Muraena anguilla</name>
    <dbReference type="NCBI Taxonomy" id="7936"/>
    <lineage>
        <taxon>Eukaryota</taxon>
        <taxon>Metazoa</taxon>
        <taxon>Chordata</taxon>
        <taxon>Craniata</taxon>
        <taxon>Vertebrata</taxon>
        <taxon>Euteleostomi</taxon>
        <taxon>Actinopterygii</taxon>
        <taxon>Neopterygii</taxon>
        <taxon>Teleostei</taxon>
        <taxon>Anguilliformes</taxon>
        <taxon>Anguillidae</taxon>
        <taxon>Anguilla</taxon>
    </lineage>
</organism>
<proteinExistence type="predicted"/>
<sequence>MNKSTNNATNCGLKRGLSCASVLL</sequence>
<reference evidence="1" key="2">
    <citation type="journal article" date="2015" name="Fish Shellfish Immunol.">
        <title>Early steps in the European eel (Anguilla anguilla)-Vibrio vulnificus interaction in the gills: Role of the RtxA13 toxin.</title>
        <authorList>
            <person name="Callol A."/>
            <person name="Pajuelo D."/>
            <person name="Ebbesson L."/>
            <person name="Teles M."/>
            <person name="MacKenzie S."/>
            <person name="Amaro C."/>
        </authorList>
    </citation>
    <scope>NUCLEOTIDE SEQUENCE</scope>
</reference>
<dbReference type="EMBL" id="GBXM01065389">
    <property type="protein sequence ID" value="JAH43188.1"/>
    <property type="molecule type" value="Transcribed_RNA"/>
</dbReference>
<protein>
    <submittedName>
        <fullName evidence="1">Uncharacterized protein</fullName>
    </submittedName>
</protein>
<accession>A0A0E9SRM6</accession>
<name>A0A0E9SRM6_ANGAN</name>
<dbReference type="AlphaFoldDB" id="A0A0E9SRM6"/>
<evidence type="ECO:0000313" key="1">
    <source>
        <dbReference type="EMBL" id="JAH43188.1"/>
    </source>
</evidence>